<dbReference type="EMBL" id="LR738855">
    <property type="protein sequence ID" value="VZH84118.1"/>
    <property type="molecule type" value="Genomic_DNA"/>
</dbReference>
<proteinExistence type="predicted"/>
<dbReference type="GO" id="GO:0016787">
    <property type="term" value="F:hydrolase activity"/>
    <property type="evidence" value="ECO:0007669"/>
    <property type="project" value="UniProtKB-KW"/>
</dbReference>
<dbReference type="AlphaFoldDB" id="A0A6I8M9E6"/>
<evidence type="ECO:0000313" key="4">
    <source>
        <dbReference type="Proteomes" id="UP000423525"/>
    </source>
</evidence>
<sequence length="306" mass="33649">MTDTSNISPEERREREEFLIGGHDRILTPEQQLEQLSTYIAAHYEAPAKNPPWSDNPSDKEAIDTFDARLPDRITHACMLMLGSALDHTMPGVAFIDGVTTEDVPELGGQIIRPDNPTGAWAISLHPGGWWKGSGVALDNAWRPEVAAVANLSGVTFLDLDYPLVPEHTLEQVIATVTTAAQWVRDNQQPTALFAWGYSSGGTLTTLTHSLWDAQALTFPHLDLTGLPPEVVGEVSFPDPNQFPPTLMQVASNDAIAGHYPWAEEPEQVRVLEYVSEHRVSTPEVARQRVRDVAEFLAHQAAQHSA</sequence>
<dbReference type="InterPro" id="IPR013094">
    <property type="entry name" value="AB_hydrolase_3"/>
</dbReference>
<protein>
    <submittedName>
        <fullName evidence="3">Alpha/beta hydrolase</fullName>
    </submittedName>
</protein>
<keyword evidence="5" id="KW-1185">Reference proteome</keyword>
<evidence type="ECO:0000313" key="2">
    <source>
        <dbReference type="EMBL" id="MDT9410033.1"/>
    </source>
</evidence>
<reference evidence="3 4" key="1">
    <citation type="submission" date="2019-11" db="EMBL/GenBank/DDBJ databases">
        <authorList>
            <person name="Brisse S."/>
        </authorList>
    </citation>
    <scope>NUCLEOTIDE SEQUENCE [LARGE SCALE GENOMIC DNA]</scope>
    <source>
        <strain evidence="3">FRC0190</strain>
    </source>
</reference>
<gene>
    <name evidence="3" type="ORF">FRC0190_00157</name>
    <name evidence="2" type="ORF">P8T80_01270</name>
</gene>
<dbReference type="SUPFAM" id="SSF53474">
    <property type="entry name" value="alpha/beta-Hydrolases"/>
    <property type="match status" value="1"/>
</dbReference>
<dbReference type="Pfam" id="PF07859">
    <property type="entry name" value="Abhydrolase_3"/>
    <property type="match status" value="1"/>
</dbReference>
<evidence type="ECO:0000259" key="1">
    <source>
        <dbReference type="Pfam" id="PF07859"/>
    </source>
</evidence>
<dbReference type="RefSeq" id="WP_155871204.1">
    <property type="nucleotide sequence ID" value="NZ_CP168248.1"/>
</dbReference>
<reference evidence="2 5" key="2">
    <citation type="submission" date="2023-03" db="EMBL/GenBank/DDBJ databases">
        <title>Whole genome sequence of the first Corynebacterium rouxii strains isolated in Brazil: a recent member of Corynebacterium diphtheriae complex.</title>
        <authorList>
            <person name="Vieira V."/>
            <person name="Ramos J.N."/>
            <person name="Araujo M.R.B."/>
            <person name="Baio P.V."/>
            <person name="Sant'Anna L.O."/>
            <person name="Veras J.F.C."/>
            <person name="Vieira E.M.D."/>
            <person name="Sousa M.A.B."/>
            <person name="Camargo C.H."/>
            <person name="Sacchi C.T."/>
            <person name="Campos K.R."/>
            <person name="Santos M.B.N."/>
            <person name="Bokermann S."/>
            <person name="Alvim L.B."/>
            <person name="Santos L.S."/>
            <person name="Mattos-Guaraldi A.L."/>
        </authorList>
    </citation>
    <scope>NUCLEOTIDE SEQUENCE [LARGE SCALE GENOMIC DNA]</scope>
    <source>
        <strain evidence="2 5">70862</strain>
    </source>
</reference>
<dbReference type="EMBL" id="JARUHM010000003">
    <property type="protein sequence ID" value="MDT9410033.1"/>
    <property type="molecule type" value="Genomic_DNA"/>
</dbReference>
<feature type="domain" description="Alpha/beta hydrolase fold-3" evidence="1">
    <location>
        <begin position="124"/>
        <end position="209"/>
    </location>
</feature>
<accession>A0A6I8M9E6</accession>
<dbReference type="KEGG" id="crf:FRC0190_00157"/>
<dbReference type="InterPro" id="IPR029058">
    <property type="entry name" value="AB_hydrolase_fold"/>
</dbReference>
<keyword evidence="3" id="KW-0378">Hydrolase</keyword>
<dbReference type="Proteomes" id="UP000423525">
    <property type="component" value="Chromosome"/>
</dbReference>
<dbReference type="Proteomes" id="UP001265983">
    <property type="component" value="Unassembled WGS sequence"/>
</dbReference>
<organism evidence="3 4">
    <name type="scientific">Corynebacterium rouxii</name>
    <dbReference type="NCBI Taxonomy" id="2719119"/>
    <lineage>
        <taxon>Bacteria</taxon>
        <taxon>Bacillati</taxon>
        <taxon>Actinomycetota</taxon>
        <taxon>Actinomycetes</taxon>
        <taxon>Mycobacteriales</taxon>
        <taxon>Corynebacteriaceae</taxon>
        <taxon>Corynebacterium</taxon>
    </lineage>
</organism>
<name>A0A6I8M9E6_9CORY</name>
<evidence type="ECO:0000313" key="5">
    <source>
        <dbReference type="Proteomes" id="UP001265983"/>
    </source>
</evidence>
<dbReference type="Gene3D" id="3.40.50.1820">
    <property type="entry name" value="alpha/beta hydrolase"/>
    <property type="match status" value="1"/>
</dbReference>
<evidence type="ECO:0000313" key="3">
    <source>
        <dbReference type="EMBL" id="VZH84118.1"/>
    </source>
</evidence>